<name>A0AAV4Q869_CAEEX</name>
<comment type="caution">
    <text evidence="2">The sequence shown here is derived from an EMBL/GenBank/DDBJ whole genome shotgun (WGS) entry which is preliminary data.</text>
</comment>
<keyword evidence="3" id="KW-1185">Reference proteome</keyword>
<accession>A0AAV4Q869</accession>
<dbReference type="Proteomes" id="UP001054945">
    <property type="component" value="Unassembled WGS sequence"/>
</dbReference>
<dbReference type="EMBL" id="BPLR01005728">
    <property type="protein sequence ID" value="GIY04581.1"/>
    <property type="molecule type" value="Genomic_DNA"/>
</dbReference>
<reference evidence="2 3" key="1">
    <citation type="submission" date="2021-06" db="EMBL/GenBank/DDBJ databases">
        <title>Caerostris extrusa draft genome.</title>
        <authorList>
            <person name="Kono N."/>
            <person name="Arakawa K."/>
        </authorList>
    </citation>
    <scope>NUCLEOTIDE SEQUENCE [LARGE SCALE GENOMIC DNA]</scope>
</reference>
<keyword evidence="1" id="KW-1133">Transmembrane helix</keyword>
<keyword evidence="1" id="KW-0472">Membrane</keyword>
<protein>
    <submittedName>
        <fullName evidence="2">Uncharacterized protein</fullName>
    </submittedName>
</protein>
<gene>
    <name evidence="2" type="ORF">CEXT_350931</name>
</gene>
<dbReference type="AlphaFoldDB" id="A0AAV4Q869"/>
<evidence type="ECO:0000313" key="3">
    <source>
        <dbReference type="Proteomes" id="UP001054945"/>
    </source>
</evidence>
<organism evidence="2 3">
    <name type="scientific">Caerostris extrusa</name>
    <name type="common">Bark spider</name>
    <name type="synonym">Caerostris bankana</name>
    <dbReference type="NCBI Taxonomy" id="172846"/>
    <lineage>
        <taxon>Eukaryota</taxon>
        <taxon>Metazoa</taxon>
        <taxon>Ecdysozoa</taxon>
        <taxon>Arthropoda</taxon>
        <taxon>Chelicerata</taxon>
        <taxon>Arachnida</taxon>
        <taxon>Araneae</taxon>
        <taxon>Araneomorphae</taxon>
        <taxon>Entelegynae</taxon>
        <taxon>Araneoidea</taxon>
        <taxon>Araneidae</taxon>
        <taxon>Caerostris</taxon>
    </lineage>
</organism>
<evidence type="ECO:0000313" key="2">
    <source>
        <dbReference type="EMBL" id="GIY04581.1"/>
    </source>
</evidence>
<keyword evidence="1" id="KW-0812">Transmembrane</keyword>
<feature type="transmembrane region" description="Helical" evidence="1">
    <location>
        <begin position="44"/>
        <end position="62"/>
    </location>
</feature>
<proteinExistence type="predicted"/>
<evidence type="ECO:0000256" key="1">
    <source>
        <dbReference type="SAM" id="Phobius"/>
    </source>
</evidence>
<sequence>MNEIRSKLVHFSMPYYAERISFVTAKPENNKQNLAFLQVSDTPTWMGMGIVLIVMSVLFAKFKGSVENNLFKLMGTVVGQSLNIGKRFTKQ</sequence>